<evidence type="ECO:0000256" key="3">
    <source>
        <dbReference type="ARBA" id="ARBA00022692"/>
    </source>
</evidence>
<dbReference type="InterPro" id="IPR050250">
    <property type="entry name" value="Macrolide_Exporter_MacB"/>
</dbReference>
<feature type="transmembrane region" description="Helical" evidence="7">
    <location>
        <begin position="250"/>
        <end position="274"/>
    </location>
</feature>
<keyword evidence="2" id="KW-1003">Cell membrane</keyword>
<dbReference type="OrthoDB" id="2011568at2"/>
<dbReference type="PANTHER" id="PTHR30572">
    <property type="entry name" value="MEMBRANE COMPONENT OF TRANSPORTER-RELATED"/>
    <property type="match status" value="1"/>
</dbReference>
<feature type="transmembrane region" description="Helical" evidence="7">
    <location>
        <begin position="418"/>
        <end position="442"/>
    </location>
</feature>
<keyword evidence="3 7" id="KW-0812">Transmembrane</keyword>
<protein>
    <submittedName>
        <fullName evidence="9">FtsX-like permease family protein</fullName>
    </submittedName>
</protein>
<keyword evidence="4 7" id="KW-1133">Transmembrane helix</keyword>
<dbReference type="EMBL" id="FOJI01000012">
    <property type="protein sequence ID" value="SEW35819.1"/>
    <property type="molecule type" value="Genomic_DNA"/>
</dbReference>
<dbReference type="RefSeq" id="WP_092455341.1">
    <property type="nucleotide sequence ID" value="NZ_FOJI01000012.1"/>
</dbReference>
<keyword evidence="10" id="KW-1185">Reference proteome</keyword>
<dbReference type="Proteomes" id="UP000199701">
    <property type="component" value="Unassembled WGS sequence"/>
</dbReference>
<evidence type="ECO:0000313" key="9">
    <source>
        <dbReference type="EMBL" id="SEW35819.1"/>
    </source>
</evidence>
<dbReference type="GO" id="GO:0005886">
    <property type="term" value="C:plasma membrane"/>
    <property type="evidence" value="ECO:0007669"/>
    <property type="project" value="UniProtKB-SubCell"/>
</dbReference>
<evidence type="ECO:0000256" key="2">
    <source>
        <dbReference type="ARBA" id="ARBA00022475"/>
    </source>
</evidence>
<evidence type="ECO:0000256" key="5">
    <source>
        <dbReference type="ARBA" id="ARBA00023136"/>
    </source>
</evidence>
<evidence type="ECO:0000256" key="7">
    <source>
        <dbReference type="SAM" id="Phobius"/>
    </source>
</evidence>
<dbReference type="PANTHER" id="PTHR30572:SF4">
    <property type="entry name" value="ABC TRANSPORTER PERMEASE YTRF"/>
    <property type="match status" value="1"/>
</dbReference>
<evidence type="ECO:0000313" key="10">
    <source>
        <dbReference type="Proteomes" id="UP000199701"/>
    </source>
</evidence>
<proteinExistence type="inferred from homology"/>
<evidence type="ECO:0000259" key="8">
    <source>
        <dbReference type="Pfam" id="PF02687"/>
    </source>
</evidence>
<feature type="domain" description="ABC3 transporter permease C-terminal" evidence="8">
    <location>
        <begin position="259"/>
        <end position="376"/>
    </location>
</feature>
<dbReference type="InterPro" id="IPR003838">
    <property type="entry name" value="ABC3_permease_C"/>
</dbReference>
<comment type="similarity">
    <text evidence="6">Belongs to the ABC-4 integral membrane protein family.</text>
</comment>
<evidence type="ECO:0000256" key="6">
    <source>
        <dbReference type="ARBA" id="ARBA00038076"/>
    </source>
</evidence>
<feature type="transmembrane region" description="Helical" evidence="7">
    <location>
        <begin position="739"/>
        <end position="759"/>
    </location>
</feature>
<feature type="transmembrane region" description="Helical" evidence="7">
    <location>
        <begin position="642"/>
        <end position="667"/>
    </location>
</feature>
<feature type="transmembrane region" description="Helical" evidence="7">
    <location>
        <begin position="700"/>
        <end position="724"/>
    </location>
</feature>
<feature type="domain" description="ABC3 transporter permease C-terminal" evidence="8">
    <location>
        <begin position="648"/>
        <end position="764"/>
    </location>
</feature>
<name>A0A1I0R5K6_9FIRM</name>
<evidence type="ECO:0000256" key="1">
    <source>
        <dbReference type="ARBA" id="ARBA00004651"/>
    </source>
</evidence>
<dbReference type="Pfam" id="PF02687">
    <property type="entry name" value="FtsX"/>
    <property type="match status" value="2"/>
</dbReference>
<comment type="subcellular location">
    <subcellularLocation>
        <location evidence="1">Cell membrane</location>
        <topology evidence="1">Multi-pass membrane protein</topology>
    </subcellularLocation>
</comment>
<organism evidence="9 10">
    <name type="scientific">[Clostridium] fimetarium</name>
    <dbReference type="NCBI Taxonomy" id="99656"/>
    <lineage>
        <taxon>Bacteria</taxon>
        <taxon>Bacillati</taxon>
        <taxon>Bacillota</taxon>
        <taxon>Clostridia</taxon>
        <taxon>Lachnospirales</taxon>
        <taxon>Lachnospiraceae</taxon>
    </lineage>
</organism>
<dbReference type="STRING" id="99656.SAMN05421659_11220"/>
<feature type="transmembrane region" description="Helical" evidence="7">
    <location>
        <begin position="305"/>
        <end position="332"/>
    </location>
</feature>
<sequence length="770" mass="86648">MWIKKLKKKKLQFIVLGFILAFATMILSTCISFSKEVERYTDSQYDDSSNASLLLYATPGTSKLIQEKSKERDDITSIKTYECYYIASLDINHHNTLVQSYINPLYAIVLSDYTDLPFKLTPVDGDLQSTCPAPGQVWVQNIVADNHSIFVNDTFDIKVGNTTKPLTVSTLVNDTRKPVSMTTGAAIFINQADTDWFDSQQALELICITTDTNSQTIQDWLDTVYTDDYHAESYDTLSAMKLKATMITSLISSLGTLSAGFMLIMTIVIILFFIRNTILNEYSAIGTYKSVGYTNLEIMGFYQKCYALVGIISITIGSLLGLPMSIFIGRIVMEYIGDYSLSKASIYSCVFVILITSLILIFSIWFALRRIRKITPVDAFRVGTSSSKAKLRKSLIKNAHSSFSMAINDIFKYKSRSAIIVLIVGTSFFIAIMLVNICISFGRMEKNAPAWISGPNCDCFITKEDHALTQELIDYVQNSDYVDSYITGELFSKVSVLSNEDNINIKYANVTDFNTFDYKLTGITYRHGRPPQNKEEVAIDSLTLKNTDYDIGDYITLVINGVETNLMISGIYDTMMPPSLSFVTSTFSDVPKELYYTKIGVNLKNPKDIDAFRADIKEHFSDYKFETMLDFVDDIKVSIMSIMIPVTIIIIVIFFAFTLLNIINIIVMNNNEQQRNFGIMKAYGFSNGYIIRRNVFRLSLLSALGLIIATILNLAFTHSIYYAVMSVNAYKTEAFETTILLVSGLSVIILITILLSLPIKKISPKKLMEE</sequence>
<reference evidence="9 10" key="1">
    <citation type="submission" date="2016-10" db="EMBL/GenBank/DDBJ databases">
        <authorList>
            <person name="de Groot N.N."/>
        </authorList>
    </citation>
    <scope>NUCLEOTIDE SEQUENCE [LARGE SCALE GENOMIC DNA]</scope>
    <source>
        <strain evidence="9 10">DSM 9179</strain>
    </source>
</reference>
<feature type="transmembrane region" description="Helical" evidence="7">
    <location>
        <begin position="344"/>
        <end position="368"/>
    </location>
</feature>
<keyword evidence="5 7" id="KW-0472">Membrane</keyword>
<dbReference type="AlphaFoldDB" id="A0A1I0R5K6"/>
<gene>
    <name evidence="9" type="ORF">SAMN05421659_11220</name>
</gene>
<dbReference type="GO" id="GO:0022857">
    <property type="term" value="F:transmembrane transporter activity"/>
    <property type="evidence" value="ECO:0007669"/>
    <property type="project" value="TreeGrafter"/>
</dbReference>
<accession>A0A1I0R5K6</accession>
<evidence type="ECO:0000256" key="4">
    <source>
        <dbReference type="ARBA" id="ARBA00022989"/>
    </source>
</evidence>